<evidence type="ECO:0000256" key="1">
    <source>
        <dbReference type="SAM" id="MobiDB-lite"/>
    </source>
</evidence>
<organism evidence="4">
    <name type="scientific">Nippostrongylus brasiliensis</name>
    <name type="common">Rat hookworm</name>
    <dbReference type="NCBI Taxonomy" id="27835"/>
    <lineage>
        <taxon>Eukaryota</taxon>
        <taxon>Metazoa</taxon>
        <taxon>Ecdysozoa</taxon>
        <taxon>Nematoda</taxon>
        <taxon>Chromadorea</taxon>
        <taxon>Rhabditida</taxon>
        <taxon>Rhabditina</taxon>
        <taxon>Rhabditomorpha</taxon>
        <taxon>Strongyloidea</taxon>
        <taxon>Heligmosomidae</taxon>
        <taxon>Nippostrongylus</taxon>
    </lineage>
</organism>
<evidence type="ECO:0000313" key="2">
    <source>
        <dbReference type="EMBL" id="VDL64653.1"/>
    </source>
</evidence>
<dbReference type="WBParaSite" id="NBR_0000129401-mRNA-1">
    <property type="protein sequence ID" value="NBR_0000129401-mRNA-1"/>
    <property type="gene ID" value="NBR_0000129401"/>
</dbReference>
<accession>A0A0N4XFJ2</accession>
<feature type="compositionally biased region" description="Polar residues" evidence="1">
    <location>
        <begin position="1"/>
        <end position="12"/>
    </location>
</feature>
<proteinExistence type="predicted"/>
<sequence>MPTSTNGVNFFNPTEDDEDDQIDRQSSTQILDSGIDDALDSLKNCSLKRIIQLLNLSFCPLKCRAAVSSGQLLLLNKQQEPLEEVEATLAQGSTPPSNLKQFSKRIVSQRQVLLVRQPGGGRAQPVARSLVEKTRKTVLL</sequence>
<evidence type="ECO:0000313" key="3">
    <source>
        <dbReference type="Proteomes" id="UP000271162"/>
    </source>
</evidence>
<protein>
    <submittedName>
        <fullName evidence="2 4">Uncharacterized protein</fullName>
    </submittedName>
</protein>
<name>A0A0N4XFJ2_NIPBR</name>
<keyword evidence="3" id="KW-1185">Reference proteome</keyword>
<reference evidence="4" key="1">
    <citation type="submission" date="2017-02" db="UniProtKB">
        <authorList>
            <consortium name="WormBaseParasite"/>
        </authorList>
    </citation>
    <scope>IDENTIFICATION</scope>
</reference>
<dbReference type="AlphaFoldDB" id="A0A0N4XFJ2"/>
<evidence type="ECO:0000313" key="4">
    <source>
        <dbReference type="WBParaSite" id="NBR_0000129401-mRNA-1"/>
    </source>
</evidence>
<gene>
    <name evidence="2" type="ORF">NBR_LOCUS1295</name>
</gene>
<reference evidence="2 3" key="2">
    <citation type="submission" date="2018-11" db="EMBL/GenBank/DDBJ databases">
        <authorList>
            <consortium name="Pathogen Informatics"/>
        </authorList>
    </citation>
    <scope>NUCLEOTIDE SEQUENCE [LARGE SCALE GENOMIC DNA]</scope>
</reference>
<dbReference type="EMBL" id="UYSL01000966">
    <property type="protein sequence ID" value="VDL64653.1"/>
    <property type="molecule type" value="Genomic_DNA"/>
</dbReference>
<dbReference type="Proteomes" id="UP000271162">
    <property type="component" value="Unassembled WGS sequence"/>
</dbReference>
<feature type="region of interest" description="Disordered" evidence="1">
    <location>
        <begin position="1"/>
        <end position="21"/>
    </location>
</feature>